<comment type="caution">
    <text evidence="2">The sequence shown here is derived from an EMBL/GenBank/DDBJ whole genome shotgun (WGS) entry which is preliminary data.</text>
</comment>
<feature type="signal peptide" evidence="1">
    <location>
        <begin position="1"/>
        <end position="19"/>
    </location>
</feature>
<evidence type="ECO:0000256" key="1">
    <source>
        <dbReference type="SAM" id="SignalP"/>
    </source>
</evidence>
<gene>
    <name evidence="2" type="ORF">E6K73_08560</name>
</gene>
<dbReference type="EMBL" id="VBOT01000106">
    <property type="protein sequence ID" value="TMQ50105.1"/>
    <property type="molecule type" value="Genomic_DNA"/>
</dbReference>
<accession>A0A538SFF4</accession>
<feature type="chain" id="PRO_5022009690" description="DUF5666 domain-containing protein" evidence="1">
    <location>
        <begin position="20"/>
        <end position="136"/>
    </location>
</feature>
<keyword evidence="1" id="KW-0732">Signal</keyword>
<proteinExistence type="predicted"/>
<dbReference type="AlphaFoldDB" id="A0A538SFF4"/>
<evidence type="ECO:0008006" key="4">
    <source>
        <dbReference type="Google" id="ProtNLM"/>
    </source>
</evidence>
<evidence type="ECO:0000313" key="2">
    <source>
        <dbReference type="EMBL" id="TMQ50105.1"/>
    </source>
</evidence>
<evidence type="ECO:0000313" key="3">
    <source>
        <dbReference type="Proteomes" id="UP000320184"/>
    </source>
</evidence>
<protein>
    <recommendedName>
        <fullName evidence="4">DUF5666 domain-containing protein</fullName>
    </recommendedName>
</protein>
<name>A0A538SFF4_UNCEI</name>
<dbReference type="Proteomes" id="UP000320184">
    <property type="component" value="Unassembled WGS sequence"/>
</dbReference>
<reference evidence="2 3" key="1">
    <citation type="journal article" date="2019" name="Nat. Microbiol.">
        <title>Mediterranean grassland soil C-N compound turnover is dependent on rainfall and depth, and is mediated by genomically divergent microorganisms.</title>
        <authorList>
            <person name="Diamond S."/>
            <person name="Andeer P.F."/>
            <person name="Li Z."/>
            <person name="Crits-Christoph A."/>
            <person name="Burstein D."/>
            <person name="Anantharaman K."/>
            <person name="Lane K.R."/>
            <person name="Thomas B.C."/>
            <person name="Pan C."/>
            <person name="Northen T.R."/>
            <person name="Banfield J.F."/>
        </authorList>
    </citation>
    <scope>NUCLEOTIDE SEQUENCE [LARGE SCALE GENOMIC DNA]</scope>
    <source>
        <strain evidence="2">WS_3</strain>
    </source>
</reference>
<organism evidence="2 3">
    <name type="scientific">Eiseniibacteriota bacterium</name>
    <dbReference type="NCBI Taxonomy" id="2212470"/>
    <lineage>
        <taxon>Bacteria</taxon>
        <taxon>Candidatus Eiseniibacteriota</taxon>
    </lineage>
</organism>
<sequence length="136" mass="14166">MKRLSILLLALAFPVAAAAATATAHQGHQMAAHKADAPKTLTGELVDTGCYLGHGARGEKHVECATKCISGGMPMGLLTSDGTLYLLTMNHDNADPYNELKTMAGKMVSVTGMVMTRSGMKGIEAASYKVAETAAK</sequence>